<dbReference type="EMBL" id="JXTC01000222">
    <property type="protein sequence ID" value="PON81186.1"/>
    <property type="molecule type" value="Genomic_DNA"/>
</dbReference>
<comment type="caution">
    <text evidence="1">The sequence shown here is derived from an EMBL/GenBank/DDBJ whole genome shotgun (WGS) entry which is preliminary data.</text>
</comment>
<dbReference type="InParanoid" id="A0A2P5E6N8"/>
<evidence type="ECO:0000313" key="1">
    <source>
        <dbReference type="EMBL" id="PON81186.1"/>
    </source>
</evidence>
<sequence>MEFCFDKCWLYNDFTDKDPRFTSLLVDGLDVWGSRVKPRPSMAFSGVFATQAGSELLLTSNPTCLSDNSPAKSLR</sequence>
<dbReference type="Proteomes" id="UP000237000">
    <property type="component" value="Unassembled WGS sequence"/>
</dbReference>
<organism evidence="1 2">
    <name type="scientific">Trema orientale</name>
    <name type="common">Charcoal tree</name>
    <name type="synonym">Celtis orientalis</name>
    <dbReference type="NCBI Taxonomy" id="63057"/>
    <lineage>
        <taxon>Eukaryota</taxon>
        <taxon>Viridiplantae</taxon>
        <taxon>Streptophyta</taxon>
        <taxon>Embryophyta</taxon>
        <taxon>Tracheophyta</taxon>
        <taxon>Spermatophyta</taxon>
        <taxon>Magnoliopsida</taxon>
        <taxon>eudicotyledons</taxon>
        <taxon>Gunneridae</taxon>
        <taxon>Pentapetalae</taxon>
        <taxon>rosids</taxon>
        <taxon>fabids</taxon>
        <taxon>Rosales</taxon>
        <taxon>Cannabaceae</taxon>
        <taxon>Trema</taxon>
    </lineage>
</organism>
<dbReference type="AlphaFoldDB" id="A0A2P5E6N8"/>
<proteinExistence type="predicted"/>
<accession>A0A2P5E6N8</accession>
<evidence type="ECO:0000313" key="2">
    <source>
        <dbReference type="Proteomes" id="UP000237000"/>
    </source>
</evidence>
<gene>
    <name evidence="1" type="ORF">TorRG33x02_230210</name>
</gene>
<feature type="non-terminal residue" evidence="1">
    <location>
        <position position="75"/>
    </location>
</feature>
<name>A0A2P5E6N8_TREOI</name>
<reference evidence="2" key="1">
    <citation type="submission" date="2016-06" db="EMBL/GenBank/DDBJ databases">
        <title>Parallel loss of symbiosis genes in relatives of nitrogen-fixing non-legume Parasponia.</title>
        <authorList>
            <person name="Van Velzen R."/>
            <person name="Holmer R."/>
            <person name="Bu F."/>
            <person name="Rutten L."/>
            <person name="Van Zeijl A."/>
            <person name="Liu W."/>
            <person name="Santuari L."/>
            <person name="Cao Q."/>
            <person name="Sharma T."/>
            <person name="Shen D."/>
            <person name="Roswanjaya Y."/>
            <person name="Wardhani T."/>
            <person name="Kalhor M.S."/>
            <person name="Jansen J."/>
            <person name="Van den Hoogen J."/>
            <person name="Gungor B."/>
            <person name="Hartog M."/>
            <person name="Hontelez J."/>
            <person name="Verver J."/>
            <person name="Yang W.-C."/>
            <person name="Schijlen E."/>
            <person name="Repin R."/>
            <person name="Schilthuizen M."/>
            <person name="Schranz E."/>
            <person name="Heidstra R."/>
            <person name="Miyata K."/>
            <person name="Fedorova E."/>
            <person name="Kohlen W."/>
            <person name="Bisseling T."/>
            <person name="Smit S."/>
            <person name="Geurts R."/>
        </authorList>
    </citation>
    <scope>NUCLEOTIDE SEQUENCE [LARGE SCALE GENOMIC DNA]</scope>
    <source>
        <strain evidence="2">cv. RG33-2</strain>
    </source>
</reference>
<protein>
    <submittedName>
        <fullName evidence="1">Uncharacterized protein</fullName>
    </submittedName>
</protein>
<keyword evidence="2" id="KW-1185">Reference proteome</keyword>